<dbReference type="EMBL" id="JAHOEL010000152">
    <property type="protein sequence ID" value="MBV3393835.1"/>
    <property type="molecule type" value="Genomic_DNA"/>
</dbReference>
<dbReference type="GO" id="GO:0051301">
    <property type="term" value="P:cell division"/>
    <property type="evidence" value="ECO:0007669"/>
    <property type="project" value="InterPro"/>
</dbReference>
<proteinExistence type="predicted"/>
<dbReference type="AlphaFoldDB" id="A0AAW4MTV9"/>
<sequence length="95" mass="11019">MAKKKKRMGNIYGIVFLIISVFLIYTLTAKVQHIQAEKATYQKLVVQKNELKKEKAKLAKEVDSLNDSDYVVRYARSHYIFSKNGEEVIILPENK</sequence>
<protein>
    <submittedName>
        <fullName evidence="2">Septum formation initiator family protein</fullName>
    </submittedName>
</protein>
<feature type="coiled-coil region" evidence="1">
    <location>
        <begin position="34"/>
        <end position="68"/>
    </location>
</feature>
<evidence type="ECO:0000313" key="3">
    <source>
        <dbReference type="EMBL" id="MBV3393835.1"/>
    </source>
</evidence>
<dbReference type="Pfam" id="PF04977">
    <property type="entry name" value="DivIC"/>
    <property type="match status" value="1"/>
</dbReference>
<evidence type="ECO:0000313" key="4">
    <source>
        <dbReference type="Proteomes" id="UP001196408"/>
    </source>
</evidence>
<dbReference type="PANTHER" id="PTHR40027:SF1">
    <property type="entry name" value="CELL DIVISION PROTEIN DIVIC"/>
    <property type="match status" value="1"/>
</dbReference>
<dbReference type="Proteomes" id="UP001196408">
    <property type="component" value="Unassembled WGS sequence"/>
</dbReference>
<comment type="caution">
    <text evidence="2">The sequence shown here is derived from an EMBL/GenBank/DDBJ whole genome shotgun (WGS) entry which is preliminary data.</text>
</comment>
<name>A0AAW4MTV9_9FIRM</name>
<evidence type="ECO:0000313" key="2">
    <source>
        <dbReference type="EMBL" id="MBV3383796.1"/>
    </source>
</evidence>
<accession>A0AAW4MTV9</accession>
<evidence type="ECO:0000313" key="5">
    <source>
        <dbReference type="Proteomes" id="UP001197492"/>
    </source>
</evidence>
<dbReference type="RefSeq" id="WP_217748422.1">
    <property type="nucleotide sequence ID" value="NZ_JAHOEB010000142.1"/>
</dbReference>
<dbReference type="Proteomes" id="UP001197492">
    <property type="component" value="Unassembled WGS sequence"/>
</dbReference>
<gene>
    <name evidence="2" type="ORF">KSV97_11385</name>
    <name evidence="3" type="ORF">KSW06_11425</name>
</gene>
<dbReference type="PANTHER" id="PTHR40027">
    <property type="entry name" value="CELL DIVISION PROTEIN DIVIC"/>
    <property type="match status" value="1"/>
</dbReference>
<keyword evidence="1" id="KW-0175">Coiled coil</keyword>
<dbReference type="InterPro" id="IPR039076">
    <property type="entry name" value="DivIC"/>
</dbReference>
<keyword evidence="5" id="KW-1185">Reference proteome</keyword>
<organism evidence="2 4">
    <name type="scientific">Catenibacterium mitsuokai</name>
    <dbReference type="NCBI Taxonomy" id="100886"/>
    <lineage>
        <taxon>Bacteria</taxon>
        <taxon>Bacillati</taxon>
        <taxon>Bacillota</taxon>
        <taxon>Erysipelotrichia</taxon>
        <taxon>Erysipelotrichales</taxon>
        <taxon>Coprobacillaceae</taxon>
        <taxon>Catenibacterium</taxon>
    </lineage>
</organism>
<dbReference type="InterPro" id="IPR007060">
    <property type="entry name" value="FtsL/DivIC"/>
</dbReference>
<reference evidence="2 5" key="1">
    <citation type="submission" date="2021-06" db="EMBL/GenBank/DDBJ databases">
        <title>Collection of gut derived symbiotic bacterial strains cultured from healthy donors.</title>
        <authorList>
            <person name="Lin H."/>
            <person name="Littmann E."/>
            <person name="Pamer E.G."/>
        </authorList>
    </citation>
    <scope>NUCLEOTIDE SEQUENCE</scope>
    <source>
        <strain evidence="3 5">MSK.21.70</strain>
        <strain evidence="2">MSK.21.82</strain>
    </source>
</reference>
<dbReference type="EMBL" id="JAHOEF010000149">
    <property type="protein sequence ID" value="MBV3383796.1"/>
    <property type="molecule type" value="Genomic_DNA"/>
</dbReference>
<evidence type="ECO:0000256" key="1">
    <source>
        <dbReference type="SAM" id="Coils"/>
    </source>
</evidence>